<evidence type="ECO:0000313" key="3">
    <source>
        <dbReference type="Proteomes" id="UP001357485"/>
    </source>
</evidence>
<evidence type="ECO:0000256" key="1">
    <source>
        <dbReference type="SAM" id="MobiDB-lite"/>
    </source>
</evidence>
<sequence length="580" mass="66867">MAQAQVGIQSDFERTYGIDSPSAPEGKHARLPLPELQVPSLTPWDLGWHGLPEPTSYFEKTLGYKPIPPPSDKLRFPPLPFTSEKHPSGTVLQKAHPSSSSMPRDEKSFYEALQSIKAEIRQMNAHYHRVLSGAQQQQEQRTAFANVTTQPLTNPHEQVDQRRDSQSFCSGIRGLDARLELMEFRLDRLDDRLSSLEPGTPPETPVSHAAQLVDLVLPEDSTLTTPWTPLVTSTQTSQPSHATEPEIPTLGLPIAQAQDVGFFDPCLEDLATLIPYSESHLWYSDVTLFIRKLKRVSRTHRILNIEQCLRGEALRWWHDGIGPNGIHELDNKPLEVWYEALMKQFGNHMAMDSLLLFVKDQFILQDAAAGRQLIEDYGRHILKLVRHTQIPDEEQDNIAKTFIHSGLDPLIQANSKHPNEFKTAMDYLTYLKGREFTWPQLWRDHDGPRRSGTRMWLERKGTLLKDHWEYQVAQRERHVEEERRKQEDRYAAEEQRRQDDRREKRDTLSTDDAEQRTVVVKERAGKRENREKREEMTDAPTIRLVQPQLKPGWRTTNHVGYNRCSSCLAILQIHITTLNL</sequence>
<reference evidence="2 3" key="1">
    <citation type="submission" date="2023-08" db="EMBL/GenBank/DDBJ databases">
        <title>Black Yeasts Isolated from many extreme environments.</title>
        <authorList>
            <person name="Coleine C."/>
            <person name="Stajich J.E."/>
            <person name="Selbmann L."/>
        </authorList>
    </citation>
    <scope>NUCLEOTIDE SEQUENCE [LARGE SCALE GENOMIC DNA]</scope>
    <source>
        <strain evidence="2 3">CCFEE 536</strain>
    </source>
</reference>
<keyword evidence="3" id="KW-1185">Reference proteome</keyword>
<proteinExistence type="predicted"/>
<evidence type="ECO:0008006" key="4">
    <source>
        <dbReference type="Google" id="ProtNLM"/>
    </source>
</evidence>
<protein>
    <recommendedName>
        <fullName evidence="4">Retrotransposon gag domain-containing protein</fullName>
    </recommendedName>
</protein>
<dbReference type="Proteomes" id="UP001357485">
    <property type="component" value="Unassembled WGS sequence"/>
</dbReference>
<accession>A0ABR0LR67</accession>
<name>A0ABR0LR67_9PEZI</name>
<feature type="region of interest" description="Disordered" evidence="1">
    <location>
        <begin position="68"/>
        <end position="105"/>
    </location>
</feature>
<comment type="caution">
    <text evidence="2">The sequence shown here is derived from an EMBL/GenBank/DDBJ whole genome shotgun (WGS) entry which is preliminary data.</text>
</comment>
<feature type="region of interest" description="Disordered" evidence="1">
    <location>
        <begin position="475"/>
        <end position="514"/>
    </location>
</feature>
<organism evidence="2 3">
    <name type="scientific">Cryomyces antarcticus</name>
    <dbReference type="NCBI Taxonomy" id="329879"/>
    <lineage>
        <taxon>Eukaryota</taxon>
        <taxon>Fungi</taxon>
        <taxon>Dikarya</taxon>
        <taxon>Ascomycota</taxon>
        <taxon>Pezizomycotina</taxon>
        <taxon>Dothideomycetes</taxon>
        <taxon>Dothideomycetes incertae sedis</taxon>
        <taxon>Cryomyces</taxon>
    </lineage>
</organism>
<feature type="region of interest" description="Disordered" evidence="1">
    <location>
        <begin position="1"/>
        <end position="29"/>
    </location>
</feature>
<dbReference type="EMBL" id="JAVRRA010016413">
    <property type="protein sequence ID" value="KAK5202180.1"/>
    <property type="molecule type" value="Genomic_DNA"/>
</dbReference>
<evidence type="ECO:0000313" key="2">
    <source>
        <dbReference type="EMBL" id="KAK5202180.1"/>
    </source>
</evidence>
<gene>
    <name evidence="2" type="ORF">LTR16_000073</name>
</gene>